<dbReference type="OrthoDB" id="43550at2759"/>
<evidence type="ECO:0000313" key="2">
    <source>
        <dbReference type="Proteomes" id="UP000198406"/>
    </source>
</evidence>
<accession>A0A1Z5JT21</accession>
<gene>
    <name evidence="1" type="ORF">FisN_5Hh475</name>
</gene>
<comment type="caution">
    <text evidence="1">The sequence shown here is derived from an EMBL/GenBank/DDBJ whole genome shotgun (WGS) entry which is preliminary data.</text>
</comment>
<dbReference type="Proteomes" id="UP000198406">
    <property type="component" value="Unassembled WGS sequence"/>
</dbReference>
<dbReference type="Gene3D" id="3.40.50.1970">
    <property type="match status" value="1"/>
</dbReference>
<dbReference type="SUPFAM" id="SSF56796">
    <property type="entry name" value="Dehydroquinate synthase-like"/>
    <property type="match status" value="1"/>
</dbReference>
<evidence type="ECO:0000313" key="1">
    <source>
        <dbReference type="EMBL" id="GAX17089.1"/>
    </source>
</evidence>
<dbReference type="AlphaFoldDB" id="A0A1Z5JT21"/>
<organism evidence="1 2">
    <name type="scientific">Fistulifera solaris</name>
    <name type="common">Oleaginous diatom</name>
    <dbReference type="NCBI Taxonomy" id="1519565"/>
    <lineage>
        <taxon>Eukaryota</taxon>
        <taxon>Sar</taxon>
        <taxon>Stramenopiles</taxon>
        <taxon>Ochrophyta</taxon>
        <taxon>Bacillariophyta</taxon>
        <taxon>Bacillariophyceae</taxon>
        <taxon>Bacillariophycidae</taxon>
        <taxon>Naviculales</taxon>
        <taxon>Naviculaceae</taxon>
        <taxon>Fistulifera</taxon>
    </lineage>
</organism>
<keyword evidence="2" id="KW-1185">Reference proteome</keyword>
<reference evidence="1 2" key="1">
    <citation type="journal article" date="2015" name="Plant Cell">
        <title>Oil accumulation by the oleaginous diatom Fistulifera solaris as revealed by the genome and transcriptome.</title>
        <authorList>
            <person name="Tanaka T."/>
            <person name="Maeda Y."/>
            <person name="Veluchamy A."/>
            <person name="Tanaka M."/>
            <person name="Abida H."/>
            <person name="Marechal E."/>
            <person name="Bowler C."/>
            <person name="Muto M."/>
            <person name="Sunaga Y."/>
            <person name="Tanaka M."/>
            <person name="Yoshino T."/>
            <person name="Taniguchi T."/>
            <person name="Fukuda Y."/>
            <person name="Nemoto M."/>
            <person name="Matsumoto M."/>
            <person name="Wong P.S."/>
            <person name="Aburatani S."/>
            <person name="Fujibuchi W."/>
        </authorList>
    </citation>
    <scope>NUCLEOTIDE SEQUENCE [LARGE SCALE GENOMIC DNA]</scope>
    <source>
        <strain evidence="1 2">JPCC DA0580</strain>
    </source>
</reference>
<name>A0A1Z5JT21_FISSO</name>
<protein>
    <recommendedName>
        <fullName evidence="3">Alcohol dehydrogenase iron-type/glycerol dehydrogenase GldA domain-containing protein</fullName>
    </recommendedName>
</protein>
<dbReference type="InParanoid" id="A0A1Z5JT21"/>
<sequence length="288" mass="31292">MPLNGVENKQVDEACRWARFVVQQQMGFRTVVYHSQHSFPTVSDQQQAFEMASRVGASTVAAVGSGSAMDLAKSMSWAEDRILMPATPTAVLVAGSSHSLFYDLAEDTLVPMERKGGGTVALMQSKTDQLEEALYACLAIAIDNLFQGTSNDSTIVDEALRMIKEKTTKVEDAEALLIRSGQSLRYGLDENNRSIPLAIVSSLVTNELSSYSAMGVMASLVSSLVNVLQDMYSFGFDKELLDAAPRAITSSSIDSMLAHIRDNQGATGCYDVSEEILRKVLQFHTVNS</sequence>
<proteinExistence type="predicted"/>
<evidence type="ECO:0008006" key="3">
    <source>
        <dbReference type="Google" id="ProtNLM"/>
    </source>
</evidence>
<dbReference type="EMBL" id="BDSP01000111">
    <property type="protein sequence ID" value="GAX17089.1"/>
    <property type="molecule type" value="Genomic_DNA"/>
</dbReference>